<accession>A0ABQ8SEQ6</accession>
<dbReference type="Proteomes" id="UP001148838">
    <property type="component" value="Unassembled WGS sequence"/>
</dbReference>
<evidence type="ECO:0000313" key="2">
    <source>
        <dbReference type="Proteomes" id="UP001148838"/>
    </source>
</evidence>
<reference evidence="1 2" key="1">
    <citation type="journal article" date="2022" name="Allergy">
        <title>Genome assembly and annotation of Periplaneta americana reveal a comprehensive cockroach allergen profile.</title>
        <authorList>
            <person name="Wang L."/>
            <person name="Xiong Q."/>
            <person name="Saelim N."/>
            <person name="Wang L."/>
            <person name="Nong W."/>
            <person name="Wan A.T."/>
            <person name="Shi M."/>
            <person name="Liu X."/>
            <person name="Cao Q."/>
            <person name="Hui J.H.L."/>
            <person name="Sookrung N."/>
            <person name="Leung T.F."/>
            <person name="Tungtrongchitr A."/>
            <person name="Tsui S.K.W."/>
        </authorList>
    </citation>
    <scope>NUCLEOTIDE SEQUENCE [LARGE SCALE GENOMIC DNA]</scope>
    <source>
        <strain evidence="1">PWHHKU_190912</strain>
    </source>
</reference>
<keyword evidence="2" id="KW-1185">Reference proteome</keyword>
<protein>
    <submittedName>
        <fullName evidence="1">Uncharacterized protein</fullName>
    </submittedName>
</protein>
<gene>
    <name evidence="1" type="ORF">ANN_21219</name>
</gene>
<dbReference type="EMBL" id="JAJSOF020000029">
    <property type="protein sequence ID" value="KAJ4432596.1"/>
    <property type="molecule type" value="Genomic_DNA"/>
</dbReference>
<organism evidence="1 2">
    <name type="scientific">Periplaneta americana</name>
    <name type="common">American cockroach</name>
    <name type="synonym">Blatta americana</name>
    <dbReference type="NCBI Taxonomy" id="6978"/>
    <lineage>
        <taxon>Eukaryota</taxon>
        <taxon>Metazoa</taxon>
        <taxon>Ecdysozoa</taxon>
        <taxon>Arthropoda</taxon>
        <taxon>Hexapoda</taxon>
        <taxon>Insecta</taxon>
        <taxon>Pterygota</taxon>
        <taxon>Neoptera</taxon>
        <taxon>Polyneoptera</taxon>
        <taxon>Dictyoptera</taxon>
        <taxon>Blattodea</taxon>
        <taxon>Blattoidea</taxon>
        <taxon>Blattidae</taxon>
        <taxon>Blattinae</taxon>
        <taxon>Periplaneta</taxon>
    </lineage>
</organism>
<evidence type="ECO:0000313" key="1">
    <source>
        <dbReference type="EMBL" id="KAJ4432596.1"/>
    </source>
</evidence>
<sequence>MSVVSGAGVLATGNNHSVLLGSSASRMSSWQVEDIADNLAADLDGSLSGLGVDLSAAPYNMRKIFGTKRDEVTGEWRKLHNAELQALYSSPDIIRNIKSRRLRWAGLVARLGESKNACRLLIGKPEGKRPLGRPRRRWENNIKMDLRKVGYDD</sequence>
<comment type="caution">
    <text evidence="1">The sequence shown here is derived from an EMBL/GenBank/DDBJ whole genome shotgun (WGS) entry which is preliminary data.</text>
</comment>
<proteinExistence type="predicted"/>
<name>A0ABQ8SEQ6_PERAM</name>